<dbReference type="PANTHER" id="PTHR31488:SF3">
    <property type="entry name" value="C-MANNOSYLTRANSFERASE DPY19L3"/>
    <property type="match status" value="1"/>
</dbReference>
<feature type="transmembrane region" description="Helical" evidence="9">
    <location>
        <begin position="421"/>
        <end position="441"/>
    </location>
</feature>
<evidence type="ECO:0000256" key="9">
    <source>
        <dbReference type="SAM" id="Phobius"/>
    </source>
</evidence>
<gene>
    <name evidence="10" type="ORF">V1264_016353</name>
</gene>
<dbReference type="GO" id="GO:0000030">
    <property type="term" value="F:mannosyltransferase activity"/>
    <property type="evidence" value="ECO:0007669"/>
    <property type="project" value="InterPro"/>
</dbReference>
<feature type="transmembrane region" description="Helical" evidence="9">
    <location>
        <begin position="312"/>
        <end position="330"/>
    </location>
</feature>
<keyword evidence="3" id="KW-0328">Glycosyltransferase</keyword>
<dbReference type="Proteomes" id="UP001374579">
    <property type="component" value="Unassembled WGS sequence"/>
</dbReference>
<evidence type="ECO:0000256" key="3">
    <source>
        <dbReference type="ARBA" id="ARBA00022676"/>
    </source>
</evidence>
<keyword evidence="6 9" id="KW-1133">Transmembrane helix</keyword>
<feature type="transmembrane region" description="Helical" evidence="9">
    <location>
        <begin position="240"/>
        <end position="260"/>
    </location>
</feature>
<dbReference type="Pfam" id="PF10034">
    <property type="entry name" value="Dpy19"/>
    <property type="match status" value="1"/>
</dbReference>
<dbReference type="InterPro" id="IPR018732">
    <property type="entry name" value="Dpy-19/Dpy-19-like"/>
</dbReference>
<sequence>MMSSVRKRKNLTTSSRGKSVTHSGKEDGPNGAEVSDSNPYPLWLGAASTVAGLAVMAYCGYYHSWLMYTFHENNLWFSNIKEVEREISFRTEAGLYYSYYKQVVHAPSLSQGIHDLMNDQLTEYPDTINILERMNVYQEVILAALYKILPAQLLGIPMFFYIKSVFALHGVLVASLFVMTWLLSHSWMAGALAALFYSFNRLDTTRVSYTIPLRESFALPFVWIQLAALTYYFRPSAHGWRKNLSVAVIGLATFVFCLFWQFNQFIMLLQAFALFGLWILDVLPETKIQTVFASQVGSLLGVCILQFCNKMILGSLVLSFIPATLLLMVYRGRSRQSSHWLQEGCKVVMYSVLALALMVVINTVIKLVLQVESDEHIFKFLQNKFSGEEVRDFDSLLYLCLAIFGFLTMDVYERLTKGFVLPFYAIAHLSLLVVLLVDVITQWRSYTSSVKVETTEKESDNENSTQTAKKEAPVKKSYLIMLKTRPELLFHTVQCVFFGALAMTTLRMKYLWTPYMCVFGAVIVGDPQLWNWILFLVKSNKRSMVTACRHASLAVVLAALVVTALPQISKDLEDLREFWDPDTVDLMEWIKRNTAPMASFTGSMQLMAAIKLCTGRPVNNHPHYEDKDLRRKTKQLYQVYGRRTPQDVHAILMALSANYIILEDSICLAPPRNNCRTPDIIDLDNGVIPDGSEPKPGLQRSTVPRFCDEVRHQKNNYAKYFKEVFINKTFRIYQVL</sequence>
<feature type="transmembrane region" description="Helical" evidence="9">
    <location>
        <begin position="390"/>
        <end position="409"/>
    </location>
</feature>
<name>A0AAN9GHW0_9CAEN</name>
<keyword evidence="11" id="KW-1185">Reference proteome</keyword>
<evidence type="ECO:0000256" key="2">
    <source>
        <dbReference type="ARBA" id="ARBA00008744"/>
    </source>
</evidence>
<feature type="transmembrane region" description="Helical" evidence="9">
    <location>
        <begin position="217"/>
        <end position="234"/>
    </location>
</feature>
<accession>A0AAN9GHW0</accession>
<evidence type="ECO:0000256" key="1">
    <source>
        <dbReference type="ARBA" id="ARBA00004141"/>
    </source>
</evidence>
<evidence type="ECO:0000256" key="8">
    <source>
        <dbReference type="SAM" id="MobiDB-lite"/>
    </source>
</evidence>
<feature type="transmembrane region" description="Helical" evidence="9">
    <location>
        <begin position="140"/>
        <end position="162"/>
    </location>
</feature>
<comment type="caution">
    <text evidence="10">The sequence shown here is derived from an EMBL/GenBank/DDBJ whole genome shotgun (WGS) entry which is preliminary data.</text>
</comment>
<dbReference type="EMBL" id="JBAMIC010000004">
    <property type="protein sequence ID" value="KAK7108661.1"/>
    <property type="molecule type" value="Genomic_DNA"/>
</dbReference>
<evidence type="ECO:0000256" key="7">
    <source>
        <dbReference type="ARBA" id="ARBA00023136"/>
    </source>
</evidence>
<feature type="transmembrane region" description="Helical" evidence="9">
    <location>
        <begin position="265"/>
        <end position="282"/>
    </location>
</feature>
<dbReference type="GO" id="GO:0005637">
    <property type="term" value="C:nuclear inner membrane"/>
    <property type="evidence" value="ECO:0007669"/>
    <property type="project" value="TreeGrafter"/>
</dbReference>
<feature type="compositionally biased region" description="Polar residues" evidence="8">
    <location>
        <begin position="11"/>
        <end position="22"/>
    </location>
</feature>
<proteinExistence type="inferred from homology"/>
<evidence type="ECO:0008006" key="12">
    <source>
        <dbReference type="Google" id="ProtNLM"/>
    </source>
</evidence>
<comment type="subcellular location">
    <subcellularLocation>
        <location evidence="1">Membrane</location>
        <topology evidence="1">Multi-pass membrane protein</topology>
    </subcellularLocation>
</comment>
<comment type="similarity">
    <text evidence="2">Belongs to the dpy-19 family.</text>
</comment>
<feature type="region of interest" description="Disordered" evidence="8">
    <location>
        <begin position="1"/>
        <end position="33"/>
    </location>
</feature>
<feature type="transmembrane region" description="Helical" evidence="9">
    <location>
        <begin position="547"/>
        <end position="566"/>
    </location>
</feature>
<reference evidence="10 11" key="1">
    <citation type="submission" date="2024-02" db="EMBL/GenBank/DDBJ databases">
        <title>Chromosome-scale genome assembly of the rough periwinkle Littorina saxatilis.</title>
        <authorList>
            <person name="De Jode A."/>
            <person name="Faria R."/>
            <person name="Formenti G."/>
            <person name="Sims Y."/>
            <person name="Smith T.P."/>
            <person name="Tracey A."/>
            <person name="Wood J.M.D."/>
            <person name="Zagrodzka Z.B."/>
            <person name="Johannesson K."/>
            <person name="Butlin R.K."/>
            <person name="Leder E.H."/>
        </authorList>
    </citation>
    <scope>NUCLEOTIDE SEQUENCE [LARGE SCALE GENOMIC DNA]</scope>
    <source>
        <strain evidence="10">Snail1</strain>
        <tissue evidence="10">Muscle</tissue>
    </source>
</reference>
<feature type="transmembrane region" description="Helical" evidence="9">
    <location>
        <begin position="40"/>
        <end position="61"/>
    </location>
</feature>
<organism evidence="10 11">
    <name type="scientific">Littorina saxatilis</name>
    <dbReference type="NCBI Taxonomy" id="31220"/>
    <lineage>
        <taxon>Eukaryota</taxon>
        <taxon>Metazoa</taxon>
        <taxon>Spiralia</taxon>
        <taxon>Lophotrochozoa</taxon>
        <taxon>Mollusca</taxon>
        <taxon>Gastropoda</taxon>
        <taxon>Caenogastropoda</taxon>
        <taxon>Littorinimorpha</taxon>
        <taxon>Littorinoidea</taxon>
        <taxon>Littorinidae</taxon>
        <taxon>Littorina</taxon>
    </lineage>
</organism>
<keyword evidence="5 9" id="KW-0812">Transmembrane</keyword>
<dbReference type="InterPro" id="IPR047462">
    <property type="entry name" value="Dpy19"/>
</dbReference>
<evidence type="ECO:0000256" key="6">
    <source>
        <dbReference type="ARBA" id="ARBA00022989"/>
    </source>
</evidence>
<feature type="compositionally biased region" description="Basic residues" evidence="8">
    <location>
        <begin position="1"/>
        <end position="10"/>
    </location>
</feature>
<protein>
    <recommendedName>
        <fullName evidence="12">C-mannosyltransferase DPY19L3</fullName>
    </recommendedName>
</protein>
<feature type="transmembrane region" description="Helical" evidence="9">
    <location>
        <begin position="350"/>
        <end position="369"/>
    </location>
</feature>
<dbReference type="CDD" id="cd20177">
    <property type="entry name" value="Dpy19"/>
    <property type="match status" value="1"/>
</dbReference>
<feature type="transmembrane region" description="Helical" evidence="9">
    <location>
        <begin position="168"/>
        <end position="197"/>
    </location>
</feature>
<dbReference type="PANTHER" id="PTHR31488">
    <property type="entry name" value="DPY-19-LIKE 1, LIKE (H. SAPIENS)"/>
    <property type="match status" value="1"/>
</dbReference>
<evidence type="ECO:0000313" key="10">
    <source>
        <dbReference type="EMBL" id="KAK7108661.1"/>
    </source>
</evidence>
<evidence type="ECO:0000313" key="11">
    <source>
        <dbReference type="Proteomes" id="UP001374579"/>
    </source>
</evidence>
<evidence type="ECO:0000256" key="4">
    <source>
        <dbReference type="ARBA" id="ARBA00022679"/>
    </source>
</evidence>
<evidence type="ECO:0000256" key="5">
    <source>
        <dbReference type="ARBA" id="ARBA00022692"/>
    </source>
</evidence>
<keyword evidence="4" id="KW-0808">Transferase</keyword>
<keyword evidence="7 9" id="KW-0472">Membrane</keyword>
<feature type="transmembrane region" description="Helical" evidence="9">
    <location>
        <begin position="512"/>
        <end position="535"/>
    </location>
</feature>
<dbReference type="AlphaFoldDB" id="A0AAN9GHW0"/>